<dbReference type="SUPFAM" id="SSF54236">
    <property type="entry name" value="Ubiquitin-like"/>
    <property type="match status" value="1"/>
</dbReference>
<feature type="region of interest" description="Disordered" evidence="1">
    <location>
        <begin position="178"/>
        <end position="211"/>
    </location>
</feature>
<feature type="compositionally biased region" description="Polar residues" evidence="1">
    <location>
        <begin position="54"/>
        <end position="82"/>
    </location>
</feature>
<reference evidence="4 5" key="1">
    <citation type="submission" date="2024-04" db="EMBL/GenBank/DDBJ databases">
        <title>genome sequences of Mucor flavus KT1a and Helicostylum pulchrum KT1b strains isolated from the surface of a dry-aged beef.</title>
        <authorList>
            <person name="Toyotome T."/>
            <person name="Hosono M."/>
            <person name="Torimaru M."/>
            <person name="Fukuda K."/>
            <person name="Mikami N."/>
        </authorList>
    </citation>
    <scope>NUCLEOTIDE SEQUENCE [LARGE SCALE GENOMIC DNA]</scope>
    <source>
        <strain evidence="4 5">KT1a</strain>
    </source>
</reference>
<dbReference type="InterPro" id="IPR009060">
    <property type="entry name" value="UBA-like_sf"/>
</dbReference>
<dbReference type="InterPro" id="IPR001012">
    <property type="entry name" value="UBX_dom"/>
</dbReference>
<dbReference type="CDD" id="cd01767">
    <property type="entry name" value="UBX"/>
    <property type="match status" value="1"/>
</dbReference>
<keyword evidence="2" id="KW-0472">Membrane</keyword>
<dbReference type="SUPFAM" id="SSF52047">
    <property type="entry name" value="RNI-like"/>
    <property type="match status" value="2"/>
</dbReference>
<dbReference type="PANTHER" id="PTHR13318">
    <property type="entry name" value="PARTNER OF PAIRED, ISOFORM B-RELATED"/>
    <property type="match status" value="1"/>
</dbReference>
<dbReference type="PROSITE" id="PS50033">
    <property type="entry name" value="UBX"/>
    <property type="match status" value="1"/>
</dbReference>
<evidence type="ECO:0000256" key="1">
    <source>
        <dbReference type="SAM" id="MobiDB-lite"/>
    </source>
</evidence>
<evidence type="ECO:0000313" key="5">
    <source>
        <dbReference type="Proteomes" id="UP001473302"/>
    </source>
</evidence>
<dbReference type="Gene3D" id="3.10.20.90">
    <property type="entry name" value="Phosphatidylinositol 3-kinase Catalytic Subunit, Chain A, domain 1"/>
    <property type="match status" value="1"/>
</dbReference>
<dbReference type="Pfam" id="PF25372">
    <property type="entry name" value="DUF7885"/>
    <property type="match status" value="1"/>
</dbReference>
<feature type="compositionally biased region" description="Acidic residues" evidence="1">
    <location>
        <begin position="312"/>
        <end position="329"/>
    </location>
</feature>
<dbReference type="SMART" id="SM00368">
    <property type="entry name" value="LRR_RI"/>
    <property type="match status" value="3"/>
</dbReference>
<gene>
    <name evidence="4" type="ORF">MFLAVUS_010052</name>
</gene>
<feature type="region of interest" description="Disordered" evidence="1">
    <location>
        <begin position="51"/>
        <end position="87"/>
    </location>
</feature>
<organism evidence="4 5">
    <name type="scientific">Mucor flavus</name>
    <dbReference type="NCBI Taxonomy" id="439312"/>
    <lineage>
        <taxon>Eukaryota</taxon>
        <taxon>Fungi</taxon>
        <taxon>Fungi incertae sedis</taxon>
        <taxon>Mucoromycota</taxon>
        <taxon>Mucoromycotina</taxon>
        <taxon>Mucoromycetes</taxon>
        <taxon>Mucorales</taxon>
        <taxon>Mucorineae</taxon>
        <taxon>Mucoraceae</taxon>
        <taxon>Mucor</taxon>
    </lineage>
</organism>
<dbReference type="SMART" id="SM00166">
    <property type="entry name" value="UBX"/>
    <property type="match status" value="1"/>
</dbReference>
<evidence type="ECO:0000313" key="4">
    <source>
        <dbReference type="EMBL" id="GAA5816523.1"/>
    </source>
</evidence>
<proteinExistence type="predicted"/>
<keyword evidence="5" id="KW-1185">Reference proteome</keyword>
<keyword evidence="2" id="KW-0812">Transmembrane</keyword>
<dbReference type="SMART" id="SM00367">
    <property type="entry name" value="LRR_CC"/>
    <property type="match status" value="7"/>
</dbReference>
<feature type="compositionally biased region" description="Polar residues" evidence="1">
    <location>
        <begin position="349"/>
        <end position="374"/>
    </location>
</feature>
<dbReference type="EMBL" id="BAABUK010000032">
    <property type="protein sequence ID" value="GAA5816523.1"/>
    <property type="molecule type" value="Genomic_DNA"/>
</dbReference>
<evidence type="ECO:0000259" key="3">
    <source>
        <dbReference type="PROSITE" id="PS50033"/>
    </source>
</evidence>
<dbReference type="Pfam" id="PF13516">
    <property type="entry name" value="LRR_6"/>
    <property type="match status" value="1"/>
</dbReference>
<feature type="region of interest" description="Disordered" evidence="1">
    <location>
        <begin position="122"/>
        <end position="152"/>
    </location>
</feature>
<dbReference type="Pfam" id="PF00789">
    <property type="entry name" value="UBX"/>
    <property type="match status" value="1"/>
</dbReference>
<feature type="transmembrane region" description="Helical" evidence="2">
    <location>
        <begin position="980"/>
        <end position="1006"/>
    </location>
</feature>
<evidence type="ECO:0000256" key="2">
    <source>
        <dbReference type="SAM" id="Phobius"/>
    </source>
</evidence>
<feature type="domain" description="UBX" evidence="3">
    <location>
        <begin position="210"/>
        <end position="293"/>
    </location>
</feature>
<name>A0ABP9ZBL8_9FUNG</name>
<feature type="transmembrane region" description="Helical" evidence="2">
    <location>
        <begin position="1179"/>
        <end position="1198"/>
    </location>
</feature>
<dbReference type="InterPro" id="IPR006553">
    <property type="entry name" value="Leu-rich_rpt_Cys-con_subtyp"/>
</dbReference>
<feature type="transmembrane region" description="Helical" evidence="2">
    <location>
        <begin position="940"/>
        <end position="960"/>
    </location>
</feature>
<dbReference type="PANTHER" id="PTHR13318:SF105">
    <property type="entry name" value="F-BOX_LRR-REPEAT PROTEIN 3"/>
    <property type="match status" value="1"/>
</dbReference>
<feature type="compositionally biased region" description="Basic and acidic residues" evidence="1">
    <location>
        <begin position="122"/>
        <end position="132"/>
    </location>
</feature>
<keyword evidence="2" id="KW-1133">Transmembrane helix</keyword>
<feature type="transmembrane region" description="Helical" evidence="2">
    <location>
        <begin position="1117"/>
        <end position="1139"/>
    </location>
</feature>
<accession>A0ABP9ZBL8</accession>
<feature type="region of interest" description="Disordered" evidence="1">
    <location>
        <begin position="305"/>
        <end position="399"/>
    </location>
</feature>
<protein>
    <recommendedName>
        <fullName evidence="3">UBX domain-containing protein</fullName>
    </recommendedName>
</protein>
<feature type="compositionally biased region" description="Low complexity" evidence="1">
    <location>
        <begin position="190"/>
        <end position="205"/>
    </location>
</feature>
<feature type="transmembrane region" description="Helical" evidence="2">
    <location>
        <begin position="1018"/>
        <end position="1043"/>
    </location>
</feature>
<dbReference type="Gene3D" id="3.80.10.10">
    <property type="entry name" value="Ribonuclease Inhibitor"/>
    <property type="match status" value="2"/>
</dbReference>
<sequence length="1459" mass="164813">MTLVNDNNLAYLLSLGFELDLCKQALTINSTLENATEWILDPTHPPVLRLSPPTFASPTSPVSNTDRSTPYVSASQPSTFSSRPDGLKEAKEIKLAQKKKFEDISNELKKDKMMEREARQRALVDIKEDKEKRKLKTLPSSSSKCSSSANLTERERIQLKLKEEKRLDQEQRRRILANIRNDQKDRKSRVSISSSVGNNVSSSSSLRPKETSQDAIIQLKLTNGSTVRQKFSASSKVSELIEFALAKERAIDNSVTIENLSLFCAFPRKMFTINNGTMDMREAGFLPNVSLNVLVALPVPAVQDHTDVSPMEQDDVEYSEDSDELEDTMDFEHFPGPPLLSRRQRAVGATTSGGHQLSDPSPVVESQDTIMQENEVTESDRRSSRLSAIEQRNNNTPASIAPENTRVVRRRDPKTLKDLCTTIIAVLLTQHTVSASRYLKKLVYVSADVAEHLLSYLVTCGKLNVSTLRKLADHCYLQHVILDSYNYCTDSLIEDLAKSNSSISITKLSLRGCELVTDGAIRSLEGLKNLTYLDLNNCKVTDKGLKSLEKLQHLVYLNLSKTKITNAGISSMATNAKFKPELQVLLLDGCTRVDSSGILIPIVNAFTNLLQLSLGYTTFSKPLEQKLTNRNITLEQLDVNHTLINDQDLIGFICQFKSLVELKLGGCEALTTRSLSFLPRGKIISVLVVLKYIQFPDREHDLNDILSRYKDLPIEHLDLAGFLNITDEGAKYIAGMKHLRYLSLDGTKVTDEGIMLFKNLIELEKLYLDRTLLTDVAIEKLKGLSKLETLSLCRTGVSNVGLCCLGDFEQTSFARNLRTLNLAQCIHVTDKGVRGLADLKNCVTEKSCQIQEVSRPTSPTLMNDEPLPTPIIDITKPISIVRKSSKRKHGRKNSFYALKQFRKFNKLKQLQQYTPPSSFIQIYSKSKSQKLLCLWPLPTITRYTILLSLIISTLTFLGFFDFTCSSPSYVIHHLDITNLFVSPFLFFPSIPSIFIFCWNVLILGLFEESLTHMLGGTRRFIIVLAYIIFSVCTIRQCIGYIFSKSTGWAVPSLFFSDSLHECSQGLAPFLFALVVIQSLNIQDKYILMYGSKNSKFTIRKVTLQILMCLVNYTVKNILWWSLTGLLTGFIAMIFIQTWLAKDKHWAPEEIEDEDDEDDLPVEITMGRYRPLPLWRTLHVAIKKGLLVVCAILPVLLICNGHYTKERLIDPISLNQLSYDRYLFTFVIMTAPRRGNPPFLSRTLDSYIKNWPENPEPGSLYDRIQTIVYTHFTTHVEYDRAQRFFQTSARGQRYLKWMREEGDTLDQRSHVSKALSLAADNFQSTYIALVEDDFPVCGTKEWRKIESVIYAANIESPNHCGVFVGTGGSGLFLKPKIAKLASGLLLKYPNLPPDIIIQQCLLGNLNECRECTQTLVTSKTLLMYHIGYNTSTSEDRSYKKNEFQCGWRHPFNGDPNVITL</sequence>
<dbReference type="InterPro" id="IPR001611">
    <property type="entry name" value="Leu-rich_rpt"/>
</dbReference>
<dbReference type="InterPro" id="IPR032675">
    <property type="entry name" value="LRR_dom_sf"/>
</dbReference>
<dbReference type="InterPro" id="IPR057207">
    <property type="entry name" value="FBXL15_LRR"/>
</dbReference>
<dbReference type="SUPFAM" id="SSF46934">
    <property type="entry name" value="UBA-like"/>
    <property type="match status" value="1"/>
</dbReference>
<comment type="caution">
    <text evidence="4">The sequence shown here is derived from an EMBL/GenBank/DDBJ whole genome shotgun (WGS) entry which is preliminary data.</text>
</comment>
<dbReference type="InterPro" id="IPR029071">
    <property type="entry name" value="Ubiquitin-like_domsf"/>
</dbReference>
<dbReference type="Gene3D" id="1.10.8.10">
    <property type="entry name" value="DNA helicase RuvA subunit, C-terminal domain"/>
    <property type="match status" value="1"/>
</dbReference>
<dbReference type="Proteomes" id="UP001473302">
    <property type="component" value="Unassembled WGS sequence"/>
</dbReference>